<dbReference type="GeneID" id="9745073"/>
<sequence length="85" mass="9879">MDNEYAENLVPVGRRLRDELNKCGEHVTPSTLIDPVEGRIWKKFPSGSFREITVDSKKVLLAVENYRNLVESTRKKCCESRKERI</sequence>
<dbReference type="OrthoDB" id="373041at2157"/>
<dbReference type="EMBL" id="CP002117">
    <property type="protein sequence ID" value="ADN37323.1"/>
    <property type="molecule type" value="Genomic_DNA"/>
</dbReference>
<keyword evidence="2" id="KW-1185">Reference proteome</keyword>
<protein>
    <submittedName>
        <fullName evidence="1">Uncharacterized protein</fullName>
    </submittedName>
</protein>
<evidence type="ECO:0000313" key="1">
    <source>
        <dbReference type="EMBL" id="ADN37323.1"/>
    </source>
</evidence>
<evidence type="ECO:0000313" key="2">
    <source>
        <dbReference type="Proteomes" id="UP000006565"/>
    </source>
</evidence>
<dbReference type="AlphaFoldDB" id="E1RFL9"/>
<name>E1RFL9_METP4</name>
<reference evidence="1 2" key="1">
    <citation type="journal article" date="2010" name="Stand. Genomic Sci.">
        <title>Complete genome sequence of Methanoplanus petrolearius type strain (SEBR 4847).</title>
        <authorList>
            <person name="Brambilla E."/>
            <person name="Djao O.D."/>
            <person name="Daligault H."/>
            <person name="Lapidus A."/>
            <person name="Lucas S."/>
            <person name="Hammon N."/>
            <person name="Nolan M."/>
            <person name="Tice H."/>
            <person name="Cheng J.F."/>
            <person name="Han C."/>
            <person name="Tapia R."/>
            <person name="Goodwin L."/>
            <person name="Pitluck S."/>
            <person name="Liolios K."/>
            <person name="Ivanova N."/>
            <person name="Mavromatis K."/>
            <person name="Mikhailova N."/>
            <person name="Pati A."/>
            <person name="Chen A."/>
            <person name="Palaniappan K."/>
            <person name="Land M."/>
            <person name="Hauser L."/>
            <person name="Chang Y.J."/>
            <person name="Jeffries C.D."/>
            <person name="Rohde M."/>
            <person name="Spring S."/>
            <person name="Sikorski J."/>
            <person name="Goker M."/>
            <person name="Woyke T."/>
            <person name="Bristow J."/>
            <person name="Eisen J.A."/>
            <person name="Markowitz V."/>
            <person name="Hugenholtz P."/>
            <person name="Kyrpides N.C."/>
            <person name="Klenk H.P."/>
        </authorList>
    </citation>
    <scope>NUCLEOTIDE SEQUENCE [LARGE SCALE GENOMIC DNA]</scope>
    <source>
        <strain evidence="2">DSM 11571 / OCM 486 / SEBR 4847</strain>
    </source>
</reference>
<dbReference type="Proteomes" id="UP000006565">
    <property type="component" value="Chromosome"/>
</dbReference>
<organism evidence="1 2">
    <name type="scientific">Methanolacinia petrolearia (strain DSM 11571 / OCM 486 / SEBR 4847)</name>
    <name type="common">Methanoplanus petrolearius</name>
    <dbReference type="NCBI Taxonomy" id="679926"/>
    <lineage>
        <taxon>Archaea</taxon>
        <taxon>Methanobacteriati</taxon>
        <taxon>Methanobacteriota</taxon>
        <taxon>Stenosarchaea group</taxon>
        <taxon>Methanomicrobia</taxon>
        <taxon>Methanomicrobiales</taxon>
        <taxon>Methanomicrobiaceae</taxon>
        <taxon>Methanolacinia</taxon>
    </lineage>
</organism>
<accession>E1RFL9</accession>
<dbReference type="RefSeq" id="WP_013330496.1">
    <property type="nucleotide sequence ID" value="NC_014507.1"/>
</dbReference>
<proteinExistence type="predicted"/>
<dbReference type="HOGENOM" id="CLU_2519782_0_0_2"/>
<dbReference type="KEGG" id="mpi:Mpet_2580"/>
<gene>
    <name evidence="1" type="ordered locus">Mpet_2580</name>
</gene>